<feature type="transmembrane region" description="Helical" evidence="7">
    <location>
        <begin position="192"/>
        <end position="214"/>
    </location>
</feature>
<feature type="transmembrane region" description="Helical" evidence="7">
    <location>
        <begin position="84"/>
        <end position="105"/>
    </location>
</feature>
<feature type="transmembrane region" description="Helical" evidence="7">
    <location>
        <begin position="117"/>
        <end position="136"/>
    </location>
</feature>
<evidence type="ECO:0000256" key="6">
    <source>
        <dbReference type="SAM" id="MobiDB-lite"/>
    </source>
</evidence>
<comment type="caution">
    <text evidence="9">The sequence shown here is derived from an EMBL/GenBank/DDBJ whole genome shotgun (WGS) entry which is preliminary data.</text>
</comment>
<name>A0ABR4H5N1_9EURO</name>
<evidence type="ECO:0000313" key="10">
    <source>
        <dbReference type="Proteomes" id="UP001610334"/>
    </source>
</evidence>
<dbReference type="InterPro" id="IPR052337">
    <property type="entry name" value="SAT4-like"/>
</dbReference>
<dbReference type="PANTHER" id="PTHR33048:SF47">
    <property type="entry name" value="INTEGRAL MEMBRANE PROTEIN-RELATED"/>
    <property type="match status" value="1"/>
</dbReference>
<dbReference type="PANTHER" id="PTHR33048">
    <property type="entry name" value="PTH11-LIKE INTEGRAL MEMBRANE PROTEIN (AFU_ORTHOLOGUE AFUA_5G11245)"/>
    <property type="match status" value="1"/>
</dbReference>
<keyword evidence="4 7" id="KW-0472">Membrane</keyword>
<evidence type="ECO:0000256" key="1">
    <source>
        <dbReference type="ARBA" id="ARBA00004141"/>
    </source>
</evidence>
<sequence length="347" mass="39040">MHIIAIVSIFGGLSTFFVLLRLFTRFWLIKHSGLDDYTIAAAVCLAWCSFYFLVQEVHYGAGEPIATLSNTQIKLQLKALWLSIPFYNMALTLTKAAIVFLYLRIFPTQKFVVAARVVLIVIVIYGLWTVISAFLNCLPVNHFWDESVEGRCIPKAFLWFFNAGMNIATDLAVLILPVPVLSHLRLPRRQKIGVIFMFATGSFACVTSMIRLNYLTKATKSTDPTKDNGPIAAWSQIELNMGIICSCLPPLHPLVARIFPRLFGSASRSSGPSGPYPRPSLSGKESGRNVMHRPPRKDRNIYRVDELTITQEVYMDTIDREYGEYTVGETDSERAFVVKGSRWSSVQ</sequence>
<proteinExistence type="inferred from homology"/>
<comment type="subcellular location">
    <subcellularLocation>
        <location evidence="1">Membrane</location>
        <topology evidence="1">Multi-pass membrane protein</topology>
    </subcellularLocation>
</comment>
<gene>
    <name evidence="9" type="ORF">BJX63DRAFT_401179</name>
</gene>
<feature type="transmembrane region" description="Helical" evidence="7">
    <location>
        <begin position="156"/>
        <end position="180"/>
    </location>
</feature>
<feature type="transmembrane region" description="Helical" evidence="7">
    <location>
        <begin position="36"/>
        <end position="54"/>
    </location>
</feature>
<keyword evidence="2 7" id="KW-0812">Transmembrane</keyword>
<protein>
    <recommendedName>
        <fullName evidence="8">Rhodopsin domain-containing protein</fullName>
    </recommendedName>
</protein>
<accession>A0ABR4H5N1</accession>
<reference evidence="9 10" key="1">
    <citation type="submission" date="2024-07" db="EMBL/GenBank/DDBJ databases">
        <title>Section-level genome sequencing and comparative genomics of Aspergillus sections Usti and Cavernicolus.</title>
        <authorList>
            <consortium name="Lawrence Berkeley National Laboratory"/>
            <person name="Nybo J.L."/>
            <person name="Vesth T.C."/>
            <person name="Theobald S."/>
            <person name="Frisvad J.C."/>
            <person name="Larsen T.O."/>
            <person name="Kjaerboelling I."/>
            <person name="Rothschild-Mancinelli K."/>
            <person name="Lyhne E.K."/>
            <person name="Kogle M.E."/>
            <person name="Barry K."/>
            <person name="Clum A."/>
            <person name="Na H."/>
            <person name="Ledsgaard L."/>
            <person name="Lin J."/>
            <person name="Lipzen A."/>
            <person name="Kuo A."/>
            <person name="Riley R."/>
            <person name="Mondo S."/>
            <person name="Labutti K."/>
            <person name="Haridas S."/>
            <person name="Pangalinan J."/>
            <person name="Salamov A.A."/>
            <person name="Simmons B.A."/>
            <person name="Magnuson J.K."/>
            <person name="Chen J."/>
            <person name="Drula E."/>
            <person name="Henrissat B."/>
            <person name="Wiebenga A."/>
            <person name="Lubbers R.J."/>
            <person name="Gomes A.C."/>
            <person name="Makela M.R."/>
            <person name="Stajich J."/>
            <person name="Grigoriev I.V."/>
            <person name="Mortensen U.H."/>
            <person name="De Vries R.P."/>
            <person name="Baker S.E."/>
            <person name="Andersen M.R."/>
        </authorList>
    </citation>
    <scope>NUCLEOTIDE SEQUENCE [LARGE SCALE GENOMIC DNA]</scope>
    <source>
        <strain evidence="9 10">CBS 588.65</strain>
    </source>
</reference>
<evidence type="ECO:0000256" key="4">
    <source>
        <dbReference type="ARBA" id="ARBA00023136"/>
    </source>
</evidence>
<evidence type="ECO:0000256" key="3">
    <source>
        <dbReference type="ARBA" id="ARBA00022989"/>
    </source>
</evidence>
<feature type="region of interest" description="Disordered" evidence="6">
    <location>
        <begin position="266"/>
        <end position="297"/>
    </location>
</feature>
<evidence type="ECO:0000256" key="5">
    <source>
        <dbReference type="ARBA" id="ARBA00038359"/>
    </source>
</evidence>
<dbReference type="Pfam" id="PF20684">
    <property type="entry name" value="Fung_rhodopsin"/>
    <property type="match status" value="1"/>
</dbReference>
<comment type="similarity">
    <text evidence="5">Belongs to the SAT4 family.</text>
</comment>
<dbReference type="InterPro" id="IPR049326">
    <property type="entry name" value="Rhodopsin_dom_fungi"/>
</dbReference>
<evidence type="ECO:0000259" key="8">
    <source>
        <dbReference type="Pfam" id="PF20684"/>
    </source>
</evidence>
<feature type="domain" description="Rhodopsin" evidence="8">
    <location>
        <begin position="20"/>
        <end position="257"/>
    </location>
</feature>
<organism evidence="9 10">
    <name type="scientific">Aspergillus granulosus</name>
    <dbReference type="NCBI Taxonomy" id="176169"/>
    <lineage>
        <taxon>Eukaryota</taxon>
        <taxon>Fungi</taxon>
        <taxon>Dikarya</taxon>
        <taxon>Ascomycota</taxon>
        <taxon>Pezizomycotina</taxon>
        <taxon>Eurotiomycetes</taxon>
        <taxon>Eurotiomycetidae</taxon>
        <taxon>Eurotiales</taxon>
        <taxon>Aspergillaceae</taxon>
        <taxon>Aspergillus</taxon>
        <taxon>Aspergillus subgen. Nidulantes</taxon>
    </lineage>
</organism>
<keyword evidence="10" id="KW-1185">Reference proteome</keyword>
<dbReference type="EMBL" id="JBFXLT010000067">
    <property type="protein sequence ID" value="KAL2810759.1"/>
    <property type="molecule type" value="Genomic_DNA"/>
</dbReference>
<evidence type="ECO:0000256" key="7">
    <source>
        <dbReference type="SAM" id="Phobius"/>
    </source>
</evidence>
<evidence type="ECO:0000256" key="2">
    <source>
        <dbReference type="ARBA" id="ARBA00022692"/>
    </source>
</evidence>
<evidence type="ECO:0000313" key="9">
    <source>
        <dbReference type="EMBL" id="KAL2810759.1"/>
    </source>
</evidence>
<keyword evidence="3 7" id="KW-1133">Transmembrane helix</keyword>
<dbReference type="Proteomes" id="UP001610334">
    <property type="component" value="Unassembled WGS sequence"/>
</dbReference>
<feature type="transmembrane region" description="Helical" evidence="7">
    <location>
        <begin position="6"/>
        <end position="24"/>
    </location>
</feature>
<feature type="compositionally biased region" description="Low complexity" evidence="6">
    <location>
        <begin position="266"/>
        <end position="283"/>
    </location>
</feature>